<feature type="domain" description="Serine aminopeptidase S33" evidence="1">
    <location>
        <begin position="21"/>
        <end position="112"/>
    </location>
</feature>
<keyword evidence="2" id="KW-0645">Protease</keyword>
<keyword evidence="2" id="KW-0031">Aminopeptidase</keyword>
<dbReference type="RefSeq" id="WP_317786744.1">
    <property type="nucleotide sequence ID" value="NZ_AP028461.1"/>
</dbReference>
<evidence type="ECO:0000313" key="3">
    <source>
        <dbReference type="Proteomes" id="UP001597183"/>
    </source>
</evidence>
<dbReference type="InterPro" id="IPR017208">
    <property type="entry name" value="UCP037442_abhydr"/>
</dbReference>
<proteinExistence type="predicted"/>
<organism evidence="2 3">
    <name type="scientific">Actinoplanes sichuanensis</name>
    <dbReference type="NCBI Taxonomy" id="512349"/>
    <lineage>
        <taxon>Bacteria</taxon>
        <taxon>Bacillati</taxon>
        <taxon>Actinomycetota</taxon>
        <taxon>Actinomycetes</taxon>
        <taxon>Micromonosporales</taxon>
        <taxon>Micromonosporaceae</taxon>
        <taxon>Actinoplanes</taxon>
    </lineage>
</organism>
<dbReference type="Proteomes" id="UP001597183">
    <property type="component" value="Unassembled WGS sequence"/>
</dbReference>
<dbReference type="SUPFAM" id="SSF53474">
    <property type="entry name" value="alpha/beta-Hydrolases"/>
    <property type="match status" value="1"/>
</dbReference>
<dbReference type="InterPro" id="IPR029058">
    <property type="entry name" value="AB_hydrolase_fold"/>
</dbReference>
<dbReference type="GO" id="GO:0004177">
    <property type="term" value="F:aminopeptidase activity"/>
    <property type="evidence" value="ECO:0007669"/>
    <property type="project" value="UniProtKB-KW"/>
</dbReference>
<dbReference type="EMBL" id="JBHTMK010000002">
    <property type="protein sequence ID" value="MFD1363846.1"/>
    <property type="molecule type" value="Genomic_DNA"/>
</dbReference>
<protein>
    <submittedName>
        <fullName evidence="2">Serine aminopeptidase domain-containing protein</fullName>
    </submittedName>
</protein>
<reference evidence="3" key="1">
    <citation type="journal article" date="2019" name="Int. J. Syst. Evol. Microbiol.">
        <title>The Global Catalogue of Microorganisms (GCM) 10K type strain sequencing project: providing services to taxonomists for standard genome sequencing and annotation.</title>
        <authorList>
            <consortium name="The Broad Institute Genomics Platform"/>
            <consortium name="The Broad Institute Genome Sequencing Center for Infectious Disease"/>
            <person name="Wu L."/>
            <person name="Ma J."/>
        </authorList>
    </citation>
    <scope>NUCLEOTIDE SEQUENCE [LARGE SCALE GENOMIC DNA]</scope>
    <source>
        <strain evidence="3">CCM 7526</strain>
    </source>
</reference>
<dbReference type="PIRSF" id="PIRSF037442">
    <property type="entry name" value="UCP037442_abhydr"/>
    <property type="match status" value="1"/>
</dbReference>
<dbReference type="InterPro" id="IPR022742">
    <property type="entry name" value="Hydrolase_4"/>
</dbReference>
<comment type="caution">
    <text evidence="2">The sequence shown here is derived from an EMBL/GenBank/DDBJ whole genome shotgun (WGS) entry which is preliminary data.</text>
</comment>
<name>A0ABW4A055_9ACTN</name>
<keyword evidence="2" id="KW-0378">Hydrolase</keyword>
<dbReference type="Gene3D" id="3.40.50.1820">
    <property type="entry name" value="alpha/beta hydrolase"/>
    <property type="match status" value="1"/>
</dbReference>
<accession>A0ABW4A055</accession>
<gene>
    <name evidence="2" type="ORF">ACFQ5G_00660</name>
</gene>
<evidence type="ECO:0000259" key="1">
    <source>
        <dbReference type="Pfam" id="PF12146"/>
    </source>
</evidence>
<keyword evidence="3" id="KW-1185">Reference proteome</keyword>
<evidence type="ECO:0000313" key="2">
    <source>
        <dbReference type="EMBL" id="MFD1363846.1"/>
    </source>
</evidence>
<dbReference type="Pfam" id="PF12146">
    <property type="entry name" value="Hydrolase_4"/>
    <property type="match status" value="1"/>
</dbReference>
<sequence length="291" mass="31204">MRNTLVDVGGLVGTLFEPDQEPVAVLVVHPATATPAGFYAAFATFLAENRIAAVTYDYRGTGRSGSPRDHRDVGMRDWIEQDVPAMTTWAAARFPGLPQLAVGHSVGGHALALGRGGSGPAAFALVASHVASIGAIPDRVERFRVRLVLSLIGPALAGLLGYVPARRLGLGEDISVAAVRQWAGWGALPNYLFDDPVMRGAERAAAVTQPVLVIGLSDDPWATPRQVDELAARLPNAQVERRTHTPAEAGVPRIGHHGFMRRSARDTLWPELLTWLQKRIADTPGRDDTAR</sequence>